<keyword evidence="4" id="KW-0223">Dioxygenase</keyword>
<name>A0A0G4FQ76_VITBC</name>
<evidence type="ECO:0000313" key="10">
    <source>
        <dbReference type="Proteomes" id="UP000041254"/>
    </source>
</evidence>
<dbReference type="InterPro" id="IPR005123">
    <property type="entry name" value="Oxoglu/Fe-dep_dioxygenase_dom"/>
</dbReference>
<dbReference type="VEuPathDB" id="CryptoDB:Vbra_15937"/>
<dbReference type="AlphaFoldDB" id="A0A0G4FQ76"/>
<evidence type="ECO:0000256" key="3">
    <source>
        <dbReference type="ARBA" id="ARBA00022896"/>
    </source>
</evidence>
<dbReference type="GO" id="GO:0008198">
    <property type="term" value="F:ferrous iron binding"/>
    <property type="evidence" value="ECO:0007669"/>
    <property type="project" value="TreeGrafter"/>
</dbReference>
<comment type="cofactor">
    <cofactor evidence="1">
        <name>L-ascorbate</name>
        <dbReference type="ChEBI" id="CHEBI:38290"/>
    </cofactor>
</comment>
<dbReference type="Gene3D" id="2.60.120.620">
    <property type="entry name" value="q2cbj1_9rhob like domain"/>
    <property type="match status" value="1"/>
</dbReference>
<dbReference type="PANTHER" id="PTHR12907:SF26">
    <property type="entry name" value="HIF PROLYL HYDROXYLASE, ISOFORM C"/>
    <property type="match status" value="1"/>
</dbReference>
<dbReference type="PANTHER" id="PTHR12907">
    <property type="entry name" value="EGL NINE HOMOLOG-RELATED"/>
    <property type="match status" value="1"/>
</dbReference>
<keyword evidence="6" id="KW-0408">Iron</keyword>
<evidence type="ECO:0000256" key="6">
    <source>
        <dbReference type="ARBA" id="ARBA00023004"/>
    </source>
</evidence>
<keyword evidence="5" id="KW-0560">Oxidoreductase</keyword>
<dbReference type="OrthoDB" id="329133at2759"/>
<evidence type="ECO:0000256" key="1">
    <source>
        <dbReference type="ARBA" id="ARBA00001961"/>
    </source>
</evidence>
<evidence type="ECO:0000313" key="9">
    <source>
        <dbReference type="EMBL" id="CEM16584.1"/>
    </source>
</evidence>
<organism evidence="9 10">
    <name type="scientific">Vitrella brassicaformis (strain CCMP3155)</name>
    <dbReference type="NCBI Taxonomy" id="1169540"/>
    <lineage>
        <taxon>Eukaryota</taxon>
        <taxon>Sar</taxon>
        <taxon>Alveolata</taxon>
        <taxon>Colpodellida</taxon>
        <taxon>Vitrellaceae</taxon>
        <taxon>Vitrella</taxon>
    </lineage>
</organism>
<keyword evidence="10" id="KW-1185">Reference proteome</keyword>
<dbReference type="GO" id="GO:0071456">
    <property type="term" value="P:cellular response to hypoxia"/>
    <property type="evidence" value="ECO:0007669"/>
    <property type="project" value="TreeGrafter"/>
</dbReference>
<dbReference type="STRING" id="1169540.A0A0G4FQ76"/>
<feature type="region of interest" description="Disordered" evidence="7">
    <location>
        <begin position="155"/>
        <end position="185"/>
    </location>
</feature>
<evidence type="ECO:0000259" key="8">
    <source>
        <dbReference type="PROSITE" id="PS51471"/>
    </source>
</evidence>
<dbReference type="InParanoid" id="A0A0G4FQ76"/>
<dbReference type="InterPro" id="IPR044862">
    <property type="entry name" value="Pro_4_hyd_alph_FE2OG_OXY"/>
</dbReference>
<evidence type="ECO:0000256" key="7">
    <source>
        <dbReference type="SAM" id="MobiDB-lite"/>
    </source>
</evidence>
<dbReference type="SMART" id="SM00702">
    <property type="entry name" value="P4Hc"/>
    <property type="match status" value="1"/>
</dbReference>
<dbReference type="Proteomes" id="UP000041254">
    <property type="component" value="Unassembled WGS sequence"/>
</dbReference>
<keyword evidence="3" id="KW-0847">Vitamin C</keyword>
<dbReference type="InterPro" id="IPR006620">
    <property type="entry name" value="Pro_4_hyd_alph"/>
</dbReference>
<reference evidence="9 10" key="1">
    <citation type="submission" date="2014-11" db="EMBL/GenBank/DDBJ databases">
        <authorList>
            <person name="Zhu J."/>
            <person name="Qi W."/>
            <person name="Song R."/>
        </authorList>
    </citation>
    <scope>NUCLEOTIDE SEQUENCE [LARGE SCALE GENOMIC DNA]</scope>
</reference>
<evidence type="ECO:0000256" key="4">
    <source>
        <dbReference type="ARBA" id="ARBA00022964"/>
    </source>
</evidence>
<keyword evidence="2" id="KW-0479">Metal-binding</keyword>
<feature type="domain" description="Fe2OG dioxygenase" evidence="8">
    <location>
        <begin position="181"/>
        <end position="275"/>
    </location>
</feature>
<proteinExistence type="predicted"/>
<evidence type="ECO:0000256" key="2">
    <source>
        <dbReference type="ARBA" id="ARBA00022723"/>
    </source>
</evidence>
<protein>
    <recommendedName>
        <fullName evidence="8">Fe2OG dioxygenase domain-containing protein</fullName>
    </recommendedName>
</protein>
<feature type="region of interest" description="Disordered" evidence="7">
    <location>
        <begin position="92"/>
        <end position="112"/>
    </location>
</feature>
<dbReference type="PhylomeDB" id="A0A0G4FQ76"/>
<evidence type="ECO:0000256" key="5">
    <source>
        <dbReference type="ARBA" id="ARBA00023002"/>
    </source>
</evidence>
<dbReference type="GO" id="GO:0031543">
    <property type="term" value="F:peptidyl-proline dioxygenase activity"/>
    <property type="evidence" value="ECO:0007669"/>
    <property type="project" value="TreeGrafter"/>
</dbReference>
<dbReference type="GO" id="GO:0031418">
    <property type="term" value="F:L-ascorbic acid binding"/>
    <property type="evidence" value="ECO:0007669"/>
    <property type="project" value="UniProtKB-KW"/>
</dbReference>
<dbReference type="EMBL" id="CDMY01000478">
    <property type="protein sequence ID" value="CEM16584.1"/>
    <property type="molecule type" value="Genomic_DNA"/>
</dbReference>
<gene>
    <name evidence="9" type="ORF">Vbra_15937</name>
</gene>
<accession>A0A0G4FQ76</accession>
<dbReference type="Pfam" id="PF13640">
    <property type="entry name" value="2OG-FeII_Oxy_3"/>
    <property type="match status" value="1"/>
</dbReference>
<dbReference type="InterPro" id="IPR051559">
    <property type="entry name" value="HIF_prolyl_hydroxylases"/>
</dbReference>
<dbReference type="PROSITE" id="PS51471">
    <property type="entry name" value="FE2OG_OXY"/>
    <property type="match status" value="1"/>
</dbReference>
<dbReference type="OMA" id="DEMELQY"/>
<sequence>MQKNVNEAVFFSLLQYLDTRPIRKLKPQDLECVFDDILNDDSKLEALLGYPDGEREQASGSFPRATLPIICGSHFVGDDVCGEARKEAEGLHEGGHFKSAGMGRPSERREDSGARGDELMWLNEASLDLFDLRGLKQIAHKIESVRRRLNSVHMRRRPANVPERASADNRPLDEEDGGPFSKSEIQLTRYPGGGSRYVRHLDASQSNNRLLTLIVYLNPDWQTKHGGELRALTESEQVDIPPLMDTFVLFRSDMIEHEVLPCYCERYAVSCWFHVHTDCISSGKDDVA</sequence>